<dbReference type="GO" id="GO:0004620">
    <property type="term" value="F:phospholipase activity"/>
    <property type="evidence" value="ECO:0007669"/>
    <property type="project" value="TreeGrafter"/>
</dbReference>
<evidence type="ECO:0000256" key="1">
    <source>
        <dbReference type="ARBA" id="ARBA00022963"/>
    </source>
</evidence>
<dbReference type="EMBL" id="JADGMS010000007">
    <property type="protein sequence ID" value="KAF9678476.1"/>
    <property type="molecule type" value="Genomic_DNA"/>
</dbReference>
<protein>
    <recommendedName>
        <fullName evidence="5">PNPLA domain-containing protein</fullName>
    </recommendedName>
</protein>
<dbReference type="Proteomes" id="UP000657918">
    <property type="component" value="Unassembled WGS sequence"/>
</dbReference>
<dbReference type="GO" id="GO:0016042">
    <property type="term" value="P:lipid catabolic process"/>
    <property type="evidence" value="ECO:0007669"/>
    <property type="project" value="UniProtKB-KW"/>
</dbReference>
<keyword evidence="1" id="KW-0442">Lipid degradation</keyword>
<dbReference type="PANTHER" id="PTHR32176">
    <property type="entry name" value="XYLOSE ISOMERASE"/>
    <property type="match status" value="1"/>
</dbReference>
<feature type="compositionally biased region" description="Polar residues" evidence="2">
    <location>
        <begin position="176"/>
        <end position="193"/>
    </location>
</feature>
<dbReference type="PANTHER" id="PTHR32176:SF92">
    <property type="entry name" value="XYLOSE ISOMERASE"/>
    <property type="match status" value="1"/>
</dbReference>
<evidence type="ECO:0000313" key="3">
    <source>
        <dbReference type="EMBL" id="KAF9678476.1"/>
    </source>
</evidence>
<dbReference type="OrthoDB" id="1658288at2759"/>
<feature type="region of interest" description="Disordered" evidence="2">
    <location>
        <begin position="158"/>
        <end position="193"/>
    </location>
</feature>
<feature type="compositionally biased region" description="Low complexity" evidence="2">
    <location>
        <begin position="112"/>
        <end position="125"/>
    </location>
</feature>
<reference evidence="3 4" key="1">
    <citation type="submission" date="2020-10" db="EMBL/GenBank/DDBJ databases">
        <title>Plant Genome Project.</title>
        <authorList>
            <person name="Zhang R.-G."/>
        </authorList>
    </citation>
    <scope>NUCLEOTIDE SEQUENCE [LARGE SCALE GENOMIC DNA]</scope>
    <source>
        <strain evidence="3">FAFU-HL-1</strain>
        <tissue evidence="3">Leaf</tissue>
    </source>
</reference>
<dbReference type="GO" id="GO:0047372">
    <property type="term" value="F:monoacylglycerol lipase activity"/>
    <property type="evidence" value="ECO:0007669"/>
    <property type="project" value="TreeGrafter"/>
</dbReference>
<keyword evidence="4" id="KW-1185">Reference proteome</keyword>
<evidence type="ECO:0008006" key="5">
    <source>
        <dbReference type="Google" id="ProtNLM"/>
    </source>
</evidence>
<feature type="region of interest" description="Disordered" evidence="2">
    <location>
        <begin position="106"/>
        <end position="146"/>
    </location>
</feature>
<dbReference type="AlphaFoldDB" id="A0A835K2Y2"/>
<dbReference type="SUPFAM" id="SSF52151">
    <property type="entry name" value="FabD/lysophospholipase-like"/>
    <property type="match status" value="1"/>
</dbReference>
<sequence>MSLALRREESTCCLTEHQELDGEDARIADYFDVISGTSIGVLITAMLAAPNAQQHPRFDAKDIVPVYLNNSPKIFPQTRLRNHPIADALISDICIAPTTDSPSWYLTAPVTDSSSGDSSSSGGDSPTQTAKSSGGDSPAQAAERKKNDVEGIHENRELMNQESHLTPLSEVPESPIENNPEVSSSSDLPYISDQNTPVEYVLPFRHNRGKPPNRYSPDIDERQSQFPITNYVSTQHLPDPIQNFTKRKPCREKNYVNDWKQPTKIPLICTQIPES</sequence>
<accession>A0A835K2Y2</accession>
<name>A0A835K2Y2_9ROSI</name>
<evidence type="ECO:0000313" key="4">
    <source>
        <dbReference type="Proteomes" id="UP000657918"/>
    </source>
</evidence>
<organism evidence="3 4">
    <name type="scientific">Salix dunnii</name>
    <dbReference type="NCBI Taxonomy" id="1413687"/>
    <lineage>
        <taxon>Eukaryota</taxon>
        <taxon>Viridiplantae</taxon>
        <taxon>Streptophyta</taxon>
        <taxon>Embryophyta</taxon>
        <taxon>Tracheophyta</taxon>
        <taxon>Spermatophyta</taxon>
        <taxon>Magnoliopsida</taxon>
        <taxon>eudicotyledons</taxon>
        <taxon>Gunneridae</taxon>
        <taxon>Pentapetalae</taxon>
        <taxon>rosids</taxon>
        <taxon>fabids</taxon>
        <taxon>Malpighiales</taxon>
        <taxon>Salicaceae</taxon>
        <taxon>Saliceae</taxon>
        <taxon>Salix</taxon>
    </lineage>
</organism>
<comment type="caution">
    <text evidence="3">The sequence shown here is derived from an EMBL/GenBank/DDBJ whole genome shotgun (WGS) entry which is preliminary data.</text>
</comment>
<keyword evidence="1" id="KW-0443">Lipid metabolism</keyword>
<feature type="compositionally biased region" description="Polar residues" evidence="2">
    <location>
        <begin position="126"/>
        <end position="135"/>
    </location>
</feature>
<proteinExistence type="predicted"/>
<dbReference type="InterPro" id="IPR016035">
    <property type="entry name" value="Acyl_Trfase/lysoPLipase"/>
</dbReference>
<gene>
    <name evidence="3" type="ORF">SADUNF_Sadunf07G0038900</name>
</gene>
<evidence type="ECO:0000256" key="2">
    <source>
        <dbReference type="SAM" id="MobiDB-lite"/>
    </source>
</evidence>
<dbReference type="Gene3D" id="3.40.1090.10">
    <property type="entry name" value="Cytosolic phospholipase A2 catalytic domain"/>
    <property type="match status" value="1"/>
</dbReference>